<organism evidence="1 2">
    <name type="scientific">Aspergillus avenaceus</name>
    <dbReference type="NCBI Taxonomy" id="36643"/>
    <lineage>
        <taxon>Eukaryota</taxon>
        <taxon>Fungi</taxon>
        <taxon>Dikarya</taxon>
        <taxon>Ascomycota</taxon>
        <taxon>Pezizomycotina</taxon>
        <taxon>Eurotiomycetes</taxon>
        <taxon>Eurotiomycetidae</taxon>
        <taxon>Eurotiales</taxon>
        <taxon>Aspergillaceae</taxon>
        <taxon>Aspergillus</taxon>
        <taxon>Aspergillus subgen. Circumdati</taxon>
    </lineage>
</organism>
<name>A0A5N6TR55_ASPAV</name>
<dbReference type="Proteomes" id="UP000325780">
    <property type="component" value="Unassembled WGS sequence"/>
</dbReference>
<dbReference type="AlphaFoldDB" id="A0A5N6TR55"/>
<protein>
    <submittedName>
        <fullName evidence="1">Uncharacterized protein</fullName>
    </submittedName>
</protein>
<reference evidence="1 2" key="1">
    <citation type="submission" date="2019-04" db="EMBL/GenBank/DDBJ databases">
        <title>Friends and foes A comparative genomics study of 23 Aspergillus species from section Flavi.</title>
        <authorList>
            <consortium name="DOE Joint Genome Institute"/>
            <person name="Kjaerbolling I."/>
            <person name="Vesth T."/>
            <person name="Frisvad J.C."/>
            <person name="Nybo J.L."/>
            <person name="Theobald S."/>
            <person name="Kildgaard S."/>
            <person name="Isbrandt T."/>
            <person name="Kuo A."/>
            <person name="Sato A."/>
            <person name="Lyhne E.K."/>
            <person name="Kogle M.E."/>
            <person name="Wiebenga A."/>
            <person name="Kun R.S."/>
            <person name="Lubbers R.J."/>
            <person name="Makela M.R."/>
            <person name="Barry K."/>
            <person name="Chovatia M."/>
            <person name="Clum A."/>
            <person name="Daum C."/>
            <person name="Haridas S."/>
            <person name="He G."/>
            <person name="LaButti K."/>
            <person name="Lipzen A."/>
            <person name="Mondo S."/>
            <person name="Riley R."/>
            <person name="Salamov A."/>
            <person name="Simmons B.A."/>
            <person name="Magnuson J.K."/>
            <person name="Henrissat B."/>
            <person name="Mortensen U.H."/>
            <person name="Larsen T.O."/>
            <person name="Devries R.P."/>
            <person name="Grigoriev I.V."/>
            <person name="Machida M."/>
            <person name="Baker S.E."/>
            <person name="Andersen M.R."/>
        </authorList>
    </citation>
    <scope>NUCLEOTIDE SEQUENCE [LARGE SCALE GENOMIC DNA]</scope>
    <source>
        <strain evidence="1 2">IBT 18842</strain>
    </source>
</reference>
<accession>A0A5N6TR55</accession>
<dbReference type="OrthoDB" id="2342176at2759"/>
<evidence type="ECO:0000313" key="1">
    <source>
        <dbReference type="EMBL" id="KAE8148619.1"/>
    </source>
</evidence>
<dbReference type="Gene3D" id="2.70.50.70">
    <property type="match status" value="1"/>
</dbReference>
<keyword evidence="2" id="KW-1185">Reference proteome</keyword>
<gene>
    <name evidence="1" type="ORF">BDV25DRAFT_157963</name>
</gene>
<sequence>MGGCPLESEIDFRMPDDVVNGPALFAWSWFNLVGNWEMYMNCADVIIHGGSGNIDSFTVYPGLFLANVGNGCSTVEGKHTVFTHPGNQVFYADGIDASTPPFPNC</sequence>
<dbReference type="EMBL" id="ML742153">
    <property type="protein sequence ID" value="KAE8148619.1"/>
    <property type="molecule type" value="Genomic_DNA"/>
</dbReference>
<dbReference type="PANTHER" id="PTHR36182:SF1">
    <property type="entry name" value="PROTEIN, PUTATIVE (AFU_ORTHOLOGUE AFUA_6G10930)-RELATED"/>
    <property type="match status" value="1"/>
</dbReference>
<dbReference type="PANTHER" id="PTHR36182">
    <property type="entry name" value="PROTEIN, PUTATIVE (AFU_ORTHOLOGUE AFUA_6G10930)-RELATED"/>
    <property type="match status" value="1"/>
</dbReference>
<proteinExistence type="predicted"/>
<evidence type="ECO:0000313" key="2">
    <source>
        <dbReference type="Proteomes" id="UP000325780"/>
    </source>
</evidence>